<name>A0A6L6PK27_9BURK</name>
<evidence type="ECO:0000256" key="6">
    <source>
        <dbReference type="ARBA" id="ARBA00023136"/>
    </source>
</evidence>
<dbReference type="Gene3D" id="1.20.1530.20">
    <property type="match status" value="1"/>
</dbReference>
<dbReference type="InterPro" id="IPR036291">
    <property type="entry name" value="NAD(P)-bd_dom_sf"/>
</dbReference>
<dbReference type="PROSITE" id="PS51201">
    <property type="entry name" value="RCK_N"/>
    <property type="match status" value="1"/>
</dbReference>
<feature type="transmembrane region" description="Helical" evidence="7">
    <location>
        <begin position="375"/>
        <end position="394"/>
    </location>
</feature>
<evidence type="ECO:0000259" key="8">
    <source>
        <dbReference type="PROSITE" id="PS51201"/>
    </source>
</evidence>
<dbReference type="SUPFAM" id="SSF51735">
    <property type="entry name" value="NAD(P)-binding Rossmann-fold domains"/>
    <property type="match status" value="1"/>
</dbReference>
<dbReference type="EMBL" id="WNKY01000015">
    <property type="protein sequence ID" value="MTV38981.1"/>
    <property type="molecule type" value="Genomic_DNA"/>
</dbReference>
<evidence type="ECO:0000256" key="4">
    <source>
        <dbReference type="ARBA" id="ARBA00022692"/>
    </source>
</evidence>
<proteinExistence type="inferred from homology"/>
<feature type="transmembrane region" description="Helical" evidence="7">
    <location>
        <begin position="192"/>
        <end position="213"/>
    </location>
</feature>
<feature type="transmembrane region" description="Helical" evidence="7">
    <location>
        <begin position="312"/>
        <end position="334"/>
    </location>
</feature>
<dbReference type="GO" id="GO:0016020">
    <property type="term" value="C:membrane"/>
    <property type="evidence" value="ECO:0007669"/>
    <property type="project" value="UniProtKB-SubCell"/>
</dbReference>
<sequence length="574" mass="60703">MPHNISLITTIAAALGAGLLFGYLATRLRLPALVGYLAAGIIIGPATPGFVADTALASQLAEIGVMLMMFGVGLHFSLDDLWAVRKVALPGAVLQIAVATALGMGLAHYWGWSIGGGLVFGLALSVASTVVLLRALEERGILDSFNGRIAVGWLVVEDLVTVLVLVLLPALAGSLGGEAIDAHGGHGGGGDLWTTLAVTLGQVTAFIVLMLVVGRKLFPWILWQVARTNSRELFTLCVIAAAVGIAYASTHYFGVSFALGAFFAGMVLRESALAHRAAEESLPLRDAFAVLFFVSVGMLFEPSILIEQPLKLLAVVAIIVVGKSMAAFLLVLVLRYPAKTALMVSASLAQIGEFSFILAALGLSLKLMPVEGQSLILAGAIISIALNPVVFRLTKPLERWLGNNTALAAKFDRPADPLAELPTTVPHEHLRGQVVLVGYGRVGCRIAAALKEKGISFVVAEQNREVVDQLRKDGVHAVAGNAGEPAVLIQAHIAHASMLVIATPDTFHVRTMIETARALNPNIKTVVRTHSDEEADLLRNERAGEIFMGEQELAKGMTTYVLDSLSKSDKGHAQ</sequence>
<evidence type="ECO:0000256" key="1">
    <source>
        <dbReference type="ARBA" id="ARBA00004141"/>
    </source>
</evidence>
<feature type="transmembrane region" description="Helical" evidence="7">
    <location>
        <begin position="233"/>
        <end position="249"/>
    </location>
</feature>
<feature type="transmembrane region" description="Helical" evidence="7">
    <location>
        <begin position="57"/>
        <end position="76"/>
    </location>
</feature>
<dbReference type="AlphaFoldDB" id="A0A6L6PK27"/>
<feature type="transmembrane region" description="Helical" evidence="7">
    <location>
        <begin position="148"/>
        <end position="172"/>
    </location>
</feature>
<organism evidence="9 10">
    <name type="scientific">Duganella radicis</name>
    <dbReference type="NCBI Taxonomy" id="551988"/>
    <lineage>
        <taxon>Bacteria</taxon>
        <taxon>Pseudomonadati</taxon>
        <taxon>Pseudomonadota</taxon>
        <taxon>Betaproteobacteria</taxon>
        <taxon>Burkholderiales</taxon>
        <taxon>Oxalobacteraceae</taxon>
        <taxon>Telluria group</taxon>
        <taxon>Duganella</taxon>
    </lineage>
</organism>
<dbReference type="Proteomes" id="UP000475582">
    <property type="component" value="Unassembled WGS sequence"/>
</dbReference>
<dbReference type="Pfam" id="PF00999">
    <property type="entry name" value="Na_H_Exchanger"/>
    <property type="match status" value="1"/>
</dbReference>
<comment type="caution">
    <text evidence="9">The sequence shown here is derived from an EMBL/GenBank/DDBJ whole genome shotgun (WGS) entry which is preliminary data.</text>
</comment>
<evidence type="ECO:0000256" key="5">
    <source>
        <dbReference type="ARBA" id="ARBA00022989"/>
    </source>
</evidence>
<keyword evidence="5 7" id="KW-1133">Transmembrane helix</keyword>
<dbReference type="GO" id="GO:0015297">
    <property type="term" value="F:antiporter activity"/>
    <property type="evidence" value="ECO:0007669"/>
    <property type="project" value="InterPro"/>
</dbReference>
<dbReference type="InterPro" id="IPR003148">
    <property type="entry name" value="RCK_N"/>
</dbReference>
<feature type="transmembrane region" description="Helical" evidence="7">
    <location>
        <begin position="33"/>
        <end position="51"/>
    </location>
</feature>
<evidence type="ECO:0000313" key="9">
    <source>
        <dbReference type="EMBL" id="MTV38981.1"/>
    </source>
</evidence>
<keyword evidence="6 7" id="KW-0472">Membrane</keyword>
<dbReference type="InterPro" id="IPR038770">
    <property type="entry name" value="Na+/solute_symporter_sf"/>
</dbReference>
<feature type="domain" description="RCK N-terminal" evidence="8">
    <location>
        <begin position="431"/>
        <end position="548"/>
    </location>
</feature>
<dbReference type="GO" id="GO:0006813">
    <property type="term" value="P:potassium ion transport"/>
    <property type="evidence" value="ECO:0007669"/>
    <property type="project" value="InterPro"/>
</dbReference>
<reference evidence="9 10" key="1">
    <citation type="submission" date="2019-11" db="EMBL/GenBank/DDBJ databases">
        <title>Type strains purchased from KCTC, JCM and DSMZ.</title>
        <authorList>
            <person name="Lu H."/>
        </authorList>
    </citation>
    <scope>NUCLEOTIDE SEQUENCE [LARGE SCALE GENOMIC DNA]</scope>
    <source>
        <strain evidence="9 10">KCTC 22382</strain>
    </source>
</reference>
<keyword evidence="4 7" id="KW-0812">Transmembrane</keyword>
<keyword evidence="10" id="KW-1185">Reference proteome</keyword>
<feature type="transmembrane region" description="Helical" evidence="7">
    <location>
        <begin position="116"/>
        <end position="136"/>
    </location>
</feature>
<dbReference type="OrthoDB" id="9781411at2"/>
<evidence type="ECO:0000313" key="10">
    <source>
        <dbReference type="Proteomes" id="UP000475582"/>
    </source>
</evidence>
<protein>
    <submittedName>
        <fullName evidence="9">Kef family K(+) transporter</fullName>
    </submittedName>
</protein>
<keyword evidence="3" id="KW-0813">Transport</keyword>
<dbReference type="RefSeq" id="WP_155464553.1">
    <property type="nucleotide sequence ID" value="NZ_WNKY01000015.1"/>
</dbReference>
<accession>A0A6L6PK27</accession>
<dbReference type="Pfam" id="PF02254">
    <property type="entry name" value="TrkA_N"/>
    <property type="match status" value="1"/>
</dbReference>
<dbReference type="GO" id="GO:1902600">
    <property type="term" value="P:proton transmembrane transport"/>
    <property type="evidence" value="ECO:0007669"/>
    <property type="project" value="InterPro"/>
</dbReference>
<dbReference type="Gene3D" id="3.40.50.720">
    <property type="entry name" value="NAD(P)-binding Rossmann-like Domain"/>
    <property type="match status" value="1"/>
</dbReference>
<evidence type="ECO:0000256" key="7">
    <source>
        <dbReference type="SAM" id="Phobius"/>
    </source>
</evidence>
<comment type="similarity">
    <text evidence="2">Belongs to the monovalent cation:proton antiporter 2 (CPA2) transporter (TC 2.A.37) family.</text>
</comment>
<evidence type="ECO:0000256" key="2">
    <source>
        <dbReference type="ARBA" id="ARBA00005551"/>
    </source>
</evidence>
<dbReference type="PANTHER" id="PTHR42751">
    <property type="entry name" value="SODIUM/HYDROGEN EXCHANGER FAMILY/TRKA DOMAIN PROTEIN"/>
    <property type="match status" value="1"/>
</dbReference>
<comment type="subcellular location">
    <subcellularLocation>
        <location evidence="1">Membrane</location>
        <topology evidence="1">Multi-pass membrane protein</topology>
    </subcellularLocation>
</comment>
<dbReference type="NCBIfam" id="NF007950">
    <property type="entry name" value="PRK10669.1"/>
    <property type="match status" value="1"/>
</dbReference>
<feature type="transmembrane region" description="Helical" evidence="7">
    <location>
        <begin position="341"/>
        <end position="363"/>
    </location>
</feature>
<gene>
    <name evidence="9" type="ORF">GM676_15505</name>
</gene>
<evidence type="ECO:0000256" key="3">
    <source>
        <dbReference type="ARBA" id="ARBA00022448"/>
    </source>
</evidence>
<dbReference type="PANTHER" id="PTHR42751:SF1">
    <property type="entry name" value="CATION_PROTON ANTIPORTER YBAL-RELATED"/>
    <property type="match status" value="1"/>
</dbReference>
<feature type="transmembrane region" description="Helical" evidence="7">
    <location>
        <begin position="6"/>
        <end position="26"/>
    </location>
</feature>
<dbReference type="InterPro" id="IPR006153">
    <property type="entry name" value="Cation/H_exchanger_TM"/>
</dbReference>
<feature type="transmembrane region" description="Helical" evidence="7">
    <location>
        <begin position="88"/>
        <end position="110"/>
    </location>
</feature>